<evidence type="ECO:0000256" key="11">
    <source>
        <dbReference type="SAM" id="MobiDB-lite"/>
    </source>
</evidence>
<dbReference type="Pfam" id="PF01825">
    <property type="entry name" value="GPS"/>
    <property type="match status" value="1"/>
</dbReference>
<dbReference type="SUPFAM" id="SSF49723">
    <property type="entry name" value="Lipase/lipooxygenase domain (PLAT/LH2 domain)"/>
    <property type="match status" value="1"/>
</dbReference>
<feature type="transmembrane region" description="Helical" evidence="12">
    <location>
        <begin position="1190"/>
        <end position="1213"/>
    </location>
</feature>
<feature type="transmembrane region" description="Helical" evidence="12">
    <location>
        <begin position="1424"/>
        <end position="1444"/>
    </location>
</feature>
<dbReference type="InterPro" id="IPR046791">
    <property type="entry name" value="Polycystin_dom"/>
</dbReference>
<feature type="transmembrane region" description="Helical" evidence="12">
    <location>
        <begin position="1096"/>
        <end position="1116"/>
    </location>
</feature>
<dbReference type="InterPro" id="IPR057244">
    <property type="entry name" value="GAIN_B"/>
</dbReference>
<dbReference type="InterPro" id="IPR036392">
    <property type="entry name" value="PLAT/LH2_dom_sf"/>
</dbReference>
<dbReference type="InterPro" id="IPR042060">
    <property type="entry name" value="PLAT_polycystin1"/>
</dbReference>
<feature type="transmembrane region" description="Helical" evidence="12">
    <location>
        <begin position="1608"/>
        <end position="1634"/>
    </location>
</feature>
<dbReference type="CDD" id="cd01752">
    <property type="entry name" value="PLAT_polycystin"/>
    <property type="match status" value="1"/>
</dbReference>
<evidence type="ECO:0000259" key="14">
    <source>
        <dbReference type="PROSITE" id="PS50221"/>
    </source>
</evidence>
<dbReference type="GO" id="GO:0030246">
    <property type="term" value="F:carbohydrate binding"/>
    <property type="evidence" value="ECO:0007669"/>
    <property type="project" value="UniProtKB-KW"/>
</dbReference>
<feature type="domain" description="PLAT" evidence="13">
    <location>
        <begin position="610"/>
        <end position="726"/>
    </location>
</feature>
<keyword evidence="6 12" id="KW-1133">Transmembrane helix</keyword>
<dbReference type="Pfam" id="PF01477">
    <property type="entry name" value="PLAT"/>
    <property type="match status" value="1"/>
</dbReference>
<dbReference type="InterPro" id="IPR051223">
    <property type="entry name" value="Polycystin"/>
</dbReference>
<feature type="compositionally biased region" description="Low complexity" evidence="11">
    <location>
        <begin position="959"/>
        <end position="974"/>
    </location>
</feature>
<evidence type="ECO:0000256" key="9">
    <source>
        <dbReference type="ARBA" id="ARBA00023180"/>
    </source>
</evidence>
<dbReference type="PANTHER" id="PTHR10877">
    <property type="entry name" value="POLYCYSTIN FAMILY MEMBER"/>
    <property type="match status" value="1"/>
</dbReference>
<gene>
    <name evidence="15" type="ORF">NDU88_003790</name>
</gene>
<evidence type="ECO:0000256" key="3">
    <source>
        <dbReference type="ARBA" id="ARBA00022692"/>
    </source>
</evidence>
<evidence type="ECO:0000313" key="16">
    <source>
        <dbReference type="Proteomes" id="UP001066276"/>
    </source>
</evidence>
<dbReference type="InterPro" id="IPR003915">
    <property type="entry name" value="PKD_2"/>
</dbReference>
<keyword evidence="5" id="KW-0430">Lectin</keyword>
<dbReference type="FunFam" id="1.10.287.70:FF:000086">
    <property type="entry name" value="Polycystic kidney disease 2"/>
    <property type="match status" value="1"/>
</dbReference>
<keyword evidence="8" id="KW-1015">Disulfide bond</keyword>
<dbReference type="GO" id="GO:0016020">
    <property type="term" value="C:membrane"/>
    <property type="evidence" value="ECO:0007669"/>
    <property type="project" value="UniProtKB-SubCell"/>
</dbReference>
<dbReference type="GO" id="GO:0050982">
    <property type="term" value="P:detection of mechanical stimulus"/>
    <property type="evidence" value="ECO:0007669"/>
    <property type="project" value="TreeGrafter"/>
</dbReference>
<dbReference type="EMBL" id="JANPWB010000016">
    <property type="protein sequence ID" value="KAJ1083633.1"/>
    <property type="molecule type" value="Genomic_DNA"/>
</dbReference>
<keyword evidence="16" id="KW-1185">Reference proteome</keyword>
<dbReference type="GO" id="GO:0005262">
    <property type="term" value="F:calcium channel activity"/>
    <property type="evidence" value="ECO:0007669"/>
    <property type="project" value="TreeGrafter"/>
</dbReference>
<feature type="transmembrane region" description="Helical" evidence="12">
    <location>
        <begin position="1456"/>
        <end position="1475"/>
    </location>
</feature>
<feature type="region of interest" description="Disordered" evidence="11">
    <location>
        <begin position="933"/>
        <end position="974"/>
    </location>
</feature>
<feature type="transmembrane region" description="Helical" evidence="12">
    <location>
        <begin position="1063"/>
        <end position="1084"/>
    </location>
</feature>
<dbReference type="InterPro" id="IPR000203">
    <property type="entry name" value="GPS"/>
</dbReference>
<dbReference type="Pfam" id="PF20519">
    <property type="entry name" value="Polycystin_dom"/>
    <property type="match status" value="1"/>
</dbReference>
<proteinExistence type="inferred from homology"/>
<feature type="region of interest" description="Disordered" evidence="11">
    <location>
        <begin position="1"/>
        <end position="33"/>
    </location>
</feature>
<dbReference type="InterPro" id="IPR046338">
    <property type="entry name" value="GAIN_dom_sf"/>
</dbReference>
<dbReference type="SMART" id="SM00308">
    <property type="entry name" value="LH2"/>
    <property type="match status" value="1"/>
</dbReference>
<comment type="caution">
    <text evidence="10">Lacks conserved residue(s) required for the propagation of feature annotation.</text>
</comment>
<dbReference type="InterPro" id="IPR013122">
    <property type="entry name" value="PKD1_2_channel"/>
</dbReference>
<protein>
    <recommendedName>
        <fullName evidence="17">Polycystic kidney disease protein 1-like 3</fullName>
    </recommendedName>
</protein>
<dbReference type="FunFam" id="2.60.60.20:FF:000008">
    <property type="entry name" value="Polycystic kidney disease 1-like 2, isoform CRA_a"/>
    <property type="match status" value="1"/>
</dbReference>
<dbReference type="GO" id="GO:0005509">
    <property type="term" value="F:calcium ion binding"/>
    <property type="evidence" value="ECO:0007669"/>
    <property type="project" value="InterPro"/>
</dbReference>
<evidence type="ECO:0000313" key="15">
    <source>
        <dbReference type="EMBL" id="KAJ1083633.1"/>
    </source>
</evidence>
<dbReference type="PANTHER" id="PTHR10877:SF134">
    <property type="entry name" value="POLYCYSTIN-1-LIKE PROTEIN 2"/>
    <property type="match status" value="1"/>
</dbReference>
<dbReference type="SMART" id="SM00303">
    <property type="entry name" value="GPS"/>
    <property type="match status" value="1"/>
</dbReference>
<evidence type="ECO:0000256" key="8">
    <source>
        <dbReference type="ARBA" id="ARBA00023157"/>
    </source>
</evidence>
<comment type="caution">
    <text evidence="15">The sequence shown here is derived from an EMBL/GenBank/DDBJ whole genome shotgun (WGS) entry which is preliminary data.</text>
</comment>
<reference evidence="15" key="1">
    <citation type="journal article" date="2022" name="bioRxiv">
        <title>Sequencing and chromosome-scale assembly of the giantPleurodeles waltlgenome.</title>
        <authorList>
            <person name="Brown T."/>
            <person name="Elewa A."/>
            <person name="Iarovenko S."/>
            <person name="Subramanian E."/>
            <person name="Araus A.J."/>
            <person name="Petzold A."/>
            <person name="Susuki M."/>
            <person name="Suzuki K.-i.T."/>
            <person name="Hayashi T."/>
            <person name="Toyoda A."/>
            <person name="Oliveira C."/>
            <person name="Osipova E."/>
            <person name="Leigh N.D."/>
            <person name="Simon A."/>
            <person name="Yun M.H."/>
        </authorList>
    </citation>
    <scope>NUCLEOTIDE SEQUENCE</scope>
    <source>
        <strain evidence="15">20211129_DDA</strain>
        <tissue evidence="15">Liver</tissue>
    </source>
</reference>
<feature type="transmembrane region" description="Helical" evidence="12">
    <location>
        <begin position="1578"/>
        <end position="1596"/>
    </location>
</feature>
<dbReference type="PRINTS" id="PR01433">
    <property type="entry name" value="POLYCYSTIN2"/>
</dbReference>
<feature type="transmembrane region" description="Helical" evidence="12">
    <location>
        <begin position="1550"/>
        <end position="1571"/>
    </location>
</feature>
<keyword evidence="4" id="KW-0732">Signal</keyword>
<evidence type="ECO:0000259" key="13">
    <source>
        <dbReference type="PROSITE" id="PS50095"/>
    </source>
</evidence>
<evidence type="ECO:0000256" key="4">
    <source>
        <dbReference type="ARBA" id="ARBA00022729"/>
    </source>
</evidence>
<dbReference type="PROSITE" id="PS50095">
    <property type="entry name" value="PLAT"/>
    <property type="match status" value="1"/>
</dbReference>
<dbReference type="PROSITE" id="PS50221">
    <property type="entry name" value="GAIN_B"/>
    <property type="match status" value="1"/>
</dbReference>
<sequence>MIPASSPSLPRAVPQLQSRTRTPSPAAASFRQQRTGDALLCQVSGIARRATHRFKEVGQPMPVAPQPKGPRAAKNAGAQLTCENQVPGSYHVHDLTVLGRQKRSNWNTQWKKCRSLYCRPPRSTVSDPDLSSFQASIQIPFVTGNAQEALQATEQLITDFSDIAVSVRSVSAIEEAAGILKNLTINSQDLSPDAQVESSQTLLSLAKQLTKALTLNSSVLDQAAPAATELFHLFDNIMKAFSINSSSWNSDQVEQLLHSSLEALEYIEAAFLLHRGSEGPSLTVASSISSMIVSRQNTSTFHLLPYRTPEPTNCRVSFPSSSTLRSLLSEYNEIEVRVTALNFNPFRYVSKKEIVGSVAGIALSSEELFIEVPSIPEAIEIILARNESTSASPAWRRVQIDQLLEVGVNVTSEEDSVVVHIEPELLLPVVLYLGFQYAPNSTHYDVYDTFPDNAGGYTWVLSPALLRNGTGYYTVTAQVTNSSSLGEKTLVNYSISTFATQCVFWNSTLDIWEHQGCSVGPKTTANATQCLCHHLTFFGSTFLVMPRVVDIRDTVQLFANAANNPVAIIFLGTLAGLYILTAIWSYMKDKQDRTKVKVTVLADNDAAHHSRYLVKVFTGYRRGASTTAKVIVTLYGAEAQSEPHHLTDPGKAVFEHGGVDIFLLKTCFLGELHSIRLWHDNSGLSPAWYVNRIMVIDLDAQQKWHFLCDSWLAADIDDCQLDRVFPVASQRDIMSFSYLMSSNSVERLMKDHLWLSVLTRCPWSPFTRVQRLSCCITLLICNMVINLMFWNMSLDNDLPGEVKLTVTQLLISIQTSVILLPANLIIVYMFHLIQVHLKEFKHLRTKISVSVCPEPMPEVPAIERLQEDLRETVHFLYLYVVQVLGVTPEGVESFDSIPELIKTLSYLIHCHITVDGTSGEQPQIDPLQLKVGSQGANSDQRAPGHSRRWASSTRQTQDGNNSTTTEEEGATTSTKVVSARHHHFLCYLKRALEMLHSDIQNVNPARMQIASRFAHFSSQLAKLTEDIRNKTLLPDIPSTSLRTGFPITDYTGSRSLSSRLPEWFSYICWFILFSISGFCAYYLILLSMTLTKEKTTSWVISILMSLFQSIFIMPLVKTTALTIIQIRVLKKEIMEDAGEEQQLQEVLAVLAKHPDWELSGWRDPTNPIYRPPPIGSFIDRRKLAQREKELYRFIRDFVVHIIFLAVIMIIAYAEKSPNGFYLNRAIQQSFTSNFDKVLDIDSFYSWANSTLFSNLYGTYQGFIADGNSFLLGGARIRQLRIIDDPRFLFHIYNIEDEADYGPGWTSLPLNSTNESLIWHYQTENELEGYPIWATFAVYSGGGYVAELGANCSTATSVLGYIKESAWLDRLSKAIFVEFNIYNANANLLCVTTLILETNGIGSFTNSADLQVMQLYDDYTTFSKIFKISFGLLILYYVILQGVHLKEQKWKYFLKKMNQLDLCIIVIGCCMCGLYVKRIALRKRDIARCQQNRSRFVSFYETGTVDSALGYTIAFEVSVATVKLWNLLNVNPRLHLITSTLCKAWDEIKGFLVAIFVLLVAYSITCNMLFGWSIYNYRTFFSTAVTIVSLMIGIFNYEEVTSLDPILGALLVTTCVVLLMFVIINLFLSAMLMVFSKQRQLSELSKQEEIVELLLLKLSSLLGIRRKTKMCLPTAAEKKDDEK</sequence>
<evidence type="ECO:0000256" key="6">
    <source>
        <dbReference type="ARBA" id="ARBA00022989"/>
    </source>
</evidence>
<evidence type="ECO:0000256" key="12">
    <source>
        <dbReference type="SAM" id="Phobius"/>
    </source>
</evidence>
<name>A0AAV7KXG0_PLEWA</name>
<organism evidence="15 16">
    <name type="scientific">Pleurodeles waltl</name>
    <name type="common">Iberian ribbed newt</name>
    <dbReference type="NCBI Taxonomy" id="8319"/>
    <lineage>
        <taxon>Eukaryota</taxon>
        <taxon>Metazoa</taxon>
        <taxon>Chordata</taxon>
        <taxon>Craniata</taxon>
        <taxon>Vertebrata</taxon>
        <taxon>Euteleostomi</taxon>
        <taxon>Amphibia</taxon>
        <taxon>Batrachia</taxon>
        <taxon>Caudata</taxon>
        <taxon>Salamandroidea</taxon>
        <taxon>Salamandridae</taxon>
        <taxon>Pleurodelinae</taxon>
        <taxon>Pleurodeles</taxon>
    </lineage>
</organism>
<comment type="similarity">
    <text evidence="2">Belongs to the polycystin family.</text>
</comment>
<evidence type="ECO:0000256" key="7">
    <source>
        <dbReference type="ARBA" id="ARBA00023136"/>
    </source>
</evidence>
<feature type="transmembrane region" description="Helical" evidence="12">
    <location>
        <begin position="810"/>
        <end position="833"/>
    </location>
</feature>
<dbReference type="Proteomes" id="UP001066276">
    <property type="component" value="Chromosome 12"/>
</dbReference>
<evidence type="ECO:0000256" key="1">
    <source>
        <dbReference type="ARBA" id="ARBA00004141"/>
    </source>
</evidence>
<evidence type="ECO:0008006" key="17">
    <source>
        <dbReference type="Google" id="ProtNLM"/>
    </source>
</evidence>
<dbReference type="InterPro" id="IPR001024">
    <property type="entry name" value="PLAT/LH2_dom"/>
</dbReference>
<keyword evidence="9" id="KW-0325">Glycoprotein</keyword>
<feature type="domain" description="GAIN-B" evidence="14">
    <location>
        <begin position="396"/>
        <end position="549"/>
    </location>
</feature>
<evidence type="ECO:0000256" key="10">
    <source>
        <dbReference type="PROSITE-ProRule" id="PRU00152"/>
    </source>
</evidence>
<keyword evidence="7 12" id="KW-0472">Membrane</keyword>
<feature type="transmembrane region" description="Helical" evidence="12">
    <location>
        <begin position="772"/>
        <end position="790"/>
    </location>
</feature>
<feature type="transmembrane region" description="Helical" evidence="12">
    <location>
        <begin position="566"/>
        <end position="587"/>
    </location>
</feature>
<keyword evidence="3 12" id="KW-0812">Transmembrane</keyword>
<feature type="compositionally biased region" description="Polar residues" evidence="11">
    <location>
        <begin position="949"/>
        <end position="958"/>
    </location>
</feature>
<comment type="subcellular location">
    <subcellularLocation>
        <location evidence="1">Membrane</location>
        <topology evidence="1">Multi-pass membrane protein</topology>
    </subcellularLocation>
</comment>
<dbReference type="Gene3D" id="2.60.60.20">
    <property type="entry name" value="PLAT/LH2 domain"/>
    <property type="match status" value="1"/>
</dbReference>
<dbReference type="Pfam" id="PF08016">
    <property type="entry name" value="PKD_channel"/>
    <property type="match status" value="1"/>
</dbReference>
<accession>A0AAV7KXG0</accession>
<evidence type="ECO:0000256" key="2">
    <source>
        <dbReference type="ARBA" id="ARBA00007200"/>
    </source>
</evidence>
<evidence type="ECO:0000256" key="5">
    <source>
        <dbReference type="ARBA" id="ARBA00022734"/>
    </source>
</evidence>
<dbReference type="Gene3D" id="2.60.220.50">
    <property type="match status" value="1"/>
</dbReference>